<dbReference type="PROSITE" id="PS00041">
    <property type="entry name" value="HTH_ARAC_FAMILY_1"/>
    <property type="match status" value="1"/>
</dbReference>
<keyword evidence="2" id="KW-0238">DNA-binding</keyword>
<evidence type="ECO:0000313" key="5">
    <source>
        <dbReference type="EMBL" id="ESR24904.1"/>
    </source>
</evidence>
<dbReference type="Proteomes" id="UP000017819">
    <property type="component" value="Unassembled WGS sequence"/>
</dbReference>
<accession>V4RHW6</accession>
<dbReference type="GO" id="GO:0043565">
    <property type="term" value="F:sequence-specific DNA binding"/>
    <property type="evidence" value="ECO:0007669"/>
    <property type="project" value="InterPro"/>
</dbReference>
<dbReference type="SUPFAM" id="SSF46689">
    <property type="entry name" value="Homeodomain-like"/>
    <property type="match status" value="1"/>
</dbReference>
<keyword evidence="6" id="KW-1185">Reference proteome</keyword>
<organism evidence="5 6">
    <name type="scientific">Lutibaculum baratangense AMV1</name>
    <dbReference type="NCBI Taxonomy" id="631454"/>
    <lineage>
        <taxon>Bacteria</taxon>
        <taxon>Pseudomonadati</taxon>
        <taxon>Pseudomonadota</taxon>
        <taxon>Alphaproteobacteria</taxon>
        <taxon>Hyphomicrobiales</taxon>
        <taxon>Tepidamorphaceae</taxon>
        <taxon>Lutibaculum</taxon>
    </lineage>
</organism>
<dbReference type="InterPro" id="IPR050204">
    <property type="entry name" value="AraC_XylS_family_regulators"/>
</dbReference>
<protein>
    <submittedName>
        <fullName evidence="5">Transcriptional regulator</fullName>
    </submittedName>
</protein>
<dbReference type="Pfam" id="PF12833">
    <property type="entry name" value="HTH_18"/>
    <property type="match status" value="1"/>
</dbReference>
<dbReference type="InterPro" id="IPR018062">
    <property type="entry name" value="HTH_AraC-typ_CS"/>
</dbReference>
<evidence type="ECO:0000256" key="2">
    <source>
        <dbReference type="ARBA" id="ARBA00023125"/>
    </source>
</evidence>
<dbReference type="RefSeq" id="WP_023432357.1">
    <property type="nucleotide sequence ID" value="NZ_AWXZ01000029.1"/>
</dbReference>
<dbReference type="InterPro" id="IPR009057">
    <property type="entry name" value="Homeodomain-like_sf"/>
</dbReference>
<keyword evidence="1" id="KW-0805">Transcription regulation</keyword>
<dbReference type="eggNOG" id="COG2207">
    <property type="taxonomic scope" value="Bacteria"/>
</dbReference>
<dbReference type="InterPro" id="IPR020449">
    <property type="entry name" value="Tscrpt_reg_AraC-type_HTH"/>
</dbReference>
<dbReference type="STRING" id="631454.N177_2227"/>
<feature type="domain" description="HTH araC/xylS-type" evidence="4">
    <location>
        <begin position="226"/>
        <end position="326"/>
    </location>
</feature>
<evidence type="ECO:0000256" key="1">
    <source>
        <dbReference type="ARBA" id="ARBA00023015"/>
    </source>
</evidence>
<sequence length="353" mass="39099">MNGKDEHRTRTAVPVPHSVFRVVDAPPGERFGLWKESISCIFDVEAERETRLLDFDAEVEAWLLGQLMLARTTSRAQSWRRSASTIARDGMDHYMVQLFAEGEMEAGDGPRSTFADGQALVVFDLAREMTSRTPSFTNLSLVIPREALSDALFAPDDQHMRTLRTAEPLAAMLRDHLVALTRVGRRLTTTQAREVSRATTTMVAACLNGCEHAAGLDAAPRVAQLGTCKRLIEQNLSDPGLSASQICGTAGLSRTKLYALFAPLGGVNAHIRERRLRRALSALADPRNRFRPVYEIAATCGFRNESAFSRAFRRRFGRSPREARHEGVDLAPAARTASGAGHRYEHWLHHLAV</sequence>
<comment type="caution">
    <text evidence="5">The sequence shown here is derived from an EMBL/GenBank/DDBJ whole genome shotgun (WGS) entry which is preliminary data.</text>
</comment>
<proteinExistence type="predicted"/>
<evidence type="ECO:0000259" key="4">
    <source>
        <dbReference type="PROSITE" id="PS01124"/>
    </source>
</evidence>
<dbReference type="PROSITE" id="PS01124">
    <property type="entry name" value="HTH_ARAC_FAMILY_2"/>
    <property type="match status" value="1"/>
</dbReference>
<dbReference type="InterPro" id="IPR018060">
    <property type="entry name" value="HTH_AraC"/>
</dbReference>
<dbReference type="PANTHER" id="PTHR46796:SF6">
    <property type="entry name" value="ARAC SUBFAMILY"/>
    <property type="match status" value="1"/>
</dbReference>
<dbReference type="Gene3D" id="1.10.10.60">
    <property type="entry name" value="Homeodomain-like"/>
    <property type="match status" value="1"/>
</dbReference>
<dbReference type="PANTHER" id="PTHR46796">
    <property type="entry name" value="HTH-TYPE TRANSCRIPTIONAL ACTIVATOR RHAS-RELATED"/>
    <property type="match status" value="1"/>
</dbReference>
<dbReference type="EMBL" id="AWXZ01000029">
    <property type="protein sequence ID" value="ESR24904.1"/>
    <property type="molecule type" value="Genomic_DNA"/>
</dbReference>
<dbReference type="OrthoDB" id="7908913at2"/>
<reference evidence="5 6" key="1">
    <citation type="journal article" date="2014" name="Genome Announc.">
        <title>Draft Genome Sequence of Lutibaculum baratangense Strain AMV1T, Isolated from a Mud Volcano in Andamans, India.</title>
        <authorList>
            <person name="Singh A."/>
            <person name="Sreenivas A."/>
            <person name="Sathyanarayana Reddy G."/>
            <person name="Pinnaka A.K."/>
            <person name="Shivaji S."/>
        </authorList>
    </citation>
    <scope>NUCLEOTIDE SEQUENCE [LARGE SCALE GENOMIC DNA]</scope>
    <source>
        <strain evidence="5 6">AMV1</strain>
    </source>
</reference>
<evidence type="ECO:0000313" key="6">
    <source>
        <dbReference type="Proteomes" id="UP000017819"/>
    </source>
</evidence>
<evidence type="ECO:0000256" key="3">
    <source>
        <dbReference type="ARBA" id="ARBA00023163"/>
    </source>
</evidence>
<dbReference type="AlphaFoldDB" id="V4RHW6"/>
<dbReference type="SMART" id="SM00342">
    <property type="entry name" value="HTH_ARAC"/>
    <property type="match status" value="1"/>
</dbReference>
<gene>
    <name evidence="5" type="ORF">N177_2227</name>
</gene>
<dbReference type="PRINTS" id="PR00032">
    <property type="entry name" value="HTHARAC"/>
</dbReference>
<dbReference type="GO" id="GO:0003700">
    <property type="term" value="F:DNA-binding transcription factor activity"/>
    <property type="evidence" value="ECO:0007669"/>
    <property type="project" value="InterPro"/>
</dbReference>
<keyword evidence="3" id="KW-0804">Transcription</keyword>
<name>V4RHW6_9HYPH</name>